<sequence length="241" mass="27220">MGASMSVNESTEPQRWHERFKAILGAEPQRLPDEDDAAFDVRHIAWLNECLGFFDANEILYRETKNPVYVWRELSRRAHVALDCFGGDYNRASRAQLVPEWGMEAFCSAVGSLSSLSHLQPPDLKEPAARRKTKALHYKKAMEMVPMALGLCRRGWNAFQSALSDRSKRTAAEQYDLLRLGLDPKTAATVVQEGHLLVWQETGNPYDYRLGQLGGGSDPADARRSFERILAAGRRLRLDKT</sequence>
<evidence type="ECO:0000313" key="1">
    <source>
        <dbReference type="EMBL" id="SFK99461.1"/>
    </source>
</evidence>
<reference evidence="1 2" key="1">
    <citation type="submission" date="2016-10" db="EMBL/GenBank/DDBJ databases">
        <authorList>
            <person name="de Groot N.N."/>
        </authorList>
    </citation>
    <scope>NUCLEOTIDE SEQUENCE [LARGE SCALE GENOMIC DNA]</scope>
    <source>
        <strain evidence="1 2">DSM 19981</strain>
    </source>
</reference>
<organism evidence="1 2">
    <name type="scientific">Falsiroseomonas stagni DSM 19981</name>
    <dbReference type="NCBI Taxonomy" id="1123062"/>
    <lineage>
        <taxon>Bacteria</taxon>
        <taxon>Pseudomonadati</taxon>
        <taxon>Pseudomonadota</taxon>
        <taxon>Alphaproteobacteria</taxon>
        <taxon>Acetobacterales</taxon>
        <taxon>Roseomonadaceae</taxon>
        <taxon>Falsiroseomonas</taxon>
    </lineage>
</organism>
<proteinExistence type="predicted"/>
<name>A0A1I4E5M1_9PROT</name>
<evidence type="ECO:0000313" key="2">
    <source>
        <dbReference type="Proteomes" id="UP000199473"/>
    </source>
</evidence>
<gene>
    <name evidence="1" type="ORF">SAMN02745775_113128</name>
</gene>
<keyword evidence="2" id="KW-1185">Reference proteome</keyword>
<dbReference type="Proteomes" id="UP000199473">
    <property type="component" value="Unassembled WGS sequence"/>
</dbReference>
<dbReference type="EMBL" id="FOSQ01000013">
    <property type="protein sequence ID" value="SFK99461.1"/>
    <property type="molecule type" value="Genomic_DNA"/>
</dbReference>
<dbReference type="AlphaFoldDB" id="A0A1I4E5M1"/>
<accession>A0A1I4E5M1</accession>
<protein>
    <submittedName>
        <fullName evidence="1">Uncharacterized protein</fullName>
    </submittedName>
</protein>